<dbReference type="GO" id="GO:0042393">
    <property type="term" value="F:histone binding"/>
    <property type="evidence" value="ECO:0007669"/>
    <property type="project" value="TreeGrafter"/>
</dbReference>
<dbReference type="Pfam" id="PF12717">
    <property type="entry name" value="Cnd1"/>
    <property type="match status" value="1"/>
</dbReference>
<dbReference type="GO" id="GO:0051301">
    <property type="term" value="P:cell division"/>
    <property type="evidence" value="ECO:0007669"/>
    <property type="project" value="UniProtKB-KW"/>
</dbReference>
<dbReference type="FunFam" id="1.25.10.10:FF:000403">
    <property type="entry name" value="Condensin complex subunit 1"/>
    <property type="match status" value="1"/>
</dbReference>
<evidence type="ECO:0000256" key="1">
    <source>
        <dbReference type="ARBA" id="ARBA00004123"/>
    </source>
</evidence>
<dbReference type="InterPro" id="IPR007673">
    <property type="entry name" value="Condensin_cplx_su1"/>
</dbReference>
<keyword evidence="14" id="KW-1185">Reference proteome</keyword>
<keyword evidence="5 10" id="KW-0132">Cell division</keyword>
<dbReference type="GO" id="GO:0000796">
    <property type="term" value="C:condensin complex"/>
    <property type="evidence" value="ECO:0007669"/>
    <property type="project" value="TreeGrafter"/>
</dbReference>
<dbReference type="GO" id="GO:0005634">
    <property type="term" value="C:nucleus"/>
    <property type="evidence" value="ECO:0007669"/>
    <property type="project" value="UniProtKB-SubCell"/>
</dbReference>
<keyword evidence="8" id="KW-0539">Nucleus</keyword>
<dbReference type="SUPFAM" id="SSF48371">
    <property type="entry name" value="ARM repeat"/>
    <property type="match status" value="1"/>
</dbReference>
<sequence length="1351" mass="151066">MPNVPTIHVRGTKEKNWGRRWNASRTFVQGIFNSDLVFLTSLFSCNNFLAASVSSIFQKVDVSILSPKHKFVIHEAALTNFMYFFLKDIYLFENGLILNLKSTLQNKIQVTLLVIDLILWKFSSNHQDKSESICSARDKFSVRRRKEKSLMIFLEELVKEELSGSDSGASSKVGMQGRKKNPTCTWNWQAQRVRIINLIANSLEINLSLLFGSSDIDENYLSFISKCTFSLYEIQALLKDADTREGLARIIGTISTKYRRTAESCASILHLIYKFDYTVPHLAELVAAAEKKFGDGCVAISLVREIGRTDSKEYVRDGAGAENIGRFLVELADKSPKLMSTNVGVLVPHFGGESYKIRNALVGVLGKLVCKAYKDVEGEVSSKCLQLRAKQAMLEILLERCRDVSAYSRSRVLQVWAELCEVHAVSIGLWNELAVVASGRLEDKSAMVRKSALILLVTMLQHNPFGPQLRVAAFEATLEKFKDKLQSMEPPVTSDINLEDDNQEDGVVAEQGESVSDSCLTSTEEQHQDNDAIIPEIGNLEQTRALVASLEAGLRFSRCITSLMPTLVQLLASSSITDVENTILLLMRCRQFQIDGSDASLRRMLPLVFSQDKSIYEAVENTFTTIYIGKNPMETARNLLNLAMDSSIGDLGALEILISSLMSKGEISNGTISALWDIFSFNVNGVAAAQSRGSLSILCMAAKSTPAILGSHLQDIIDIGFGRWAKEETLLARTACIALERLSEEDKDKLRTTSNKVFGILHNLITGFWLPENIWYATVDKAIRTIYALHPQPEAFAADIVKKFVSAIFSCRERDEVTDNSSNEFHNFMFTVPAAKLGRFLFVISHIALSQLVYIEACVQNIRKQKLKKEKLKIETETVNGGLTKETEIQGINAELGLGVSEDAIIDSLSERAEKEIVSGGSIEKNLIGYCAPFLSKLCRNLNLIQKFPELQASAMLALCRLMIVDSDFCESNLQLLFTVVESASTETVRSNCTVALGDLAVRFPNLLEPWTENMYARLRDPSVSVRKNAVLVLSHLILNDMMKVKGYIYEMTMRIEDEDERIASLAKLFFNELSKKGSNPIYNLLPDILSSLSNQNISEDAFNNIMQFLINSIKKDKQMEALVEKLCNRFSGATDNRQWKHIAYCLSQLTFSEKGLKKLIESFKAYEHALCDESVMDHFRSIINKCKKFGKAEIKSYIDEFEEKLNKIHTYRKEQEATARNAQVHQQNYGSLEDFLIRENTSAWDSAEESEYSLSGVINPSLGGKSISSGEGGSLETNDATSKESCVSSIANECETDGTEVQSSKTKRGVSKYQTRRVRVSASLNQIDSGTKQRRTRSTRRSGLYYLGFI</sequence>
<dbReference type="GO" id="GO:0000779">
    <property type="term" value="C:condensed chromosome, centromeric region"/>
    <property type="evidence" value="ECO:0007669"/>
    <property type="project" value="TreeGrafter"/>
</dbReference>
<reference evidence="13 14" key="1">
    <citation type="submission" date="2020-08" db="EMBL/GenBank/DDBJ databases">
        <title>Plant Genome Project.</title>
        <authorList>
            <person name="Zhang R.-G."/>
        </authorList>
    </citation>
    <scope>NUCLEOTIDE SEQUENCE [LARGE SCALE GENOMIC DNA]</scope>
    <source>
        <tissue evidence="13">Rhizome</tissue>
    </source>
</reference>
<feature type="domain" description="Condensin complex subunit 1 C-terminal" evidence="11">
    <location>
        <begin position="988"/>
        <end position="1148"/>
    </location>
</feature>
<keyword evidence="4" id="KW-0158">Chromosome</keyword>
<evidence type="ECO:0000256" key="9">
    <source>
        <dbReference type="ARBA" id="ARBA00023306"/>
    </source>
</evidence>
<dbReference type="Gene3D" id="1.25.10.10">
    <property type="entry name" value="Leucine-rich Repeat Variant"/>
    <property type="match status" value="2"/>
</dbReference>
<evidence type="ECO:0000256" key="6">
    <source>
        <dbReference type="ARBA" id="ARBA00022776"/>
    </source>
</evidence>
<keyword evidence="9 10" id="KW-0131">Cell cycle</keyword>
<comment type="function">
    <text evidence="10">Regulatory subunit of the condensin complex, a complex required for conversion of interphase chromatin into mitotic-like condense chromosomes. The condensin complex probably introduces positive supercoils into relaxed DNA in the presence of type I topoisomerases and converts nicked DNA into positive knotted forms in the presence of type II topoisomerases.</text>
</comment>
<evidence type="ECO:0000256" key="5">
    <source>
        <dbReference type="ARBA" id="ARBA00022618"/>
    </source>
</evidence>
<evidence type="ECO:0000256" key="4">
    <source>
        <dbReference type="ARBA" id="ARBA00022454"/>
    </source>
</evidence>
<evidence type="ECO:0000256" key="10">
    <source>
        <dbReference type="PIRNR" id="PIRNR017127"/>
    </source>
</evidence>
<evidence type="ECO:0000256" key="3">
    <source>
        <dbReference type="ARBA" id="ARBA00009606"/>
    </source>
</evidence>
<dbReference type="PANTHER" id="PTHR14222:SF2">
    <property type="entry name" value="CONDENSIN COMPLEX SUBUNIT 1"/>
    <property type="match status" value="1"/>
</dbReference>
<evidence type="ECO:0000256" key="2">
    <source>
        <dbReference type="ARBA" id="ARBA00004286"/>
    </source>
</evidence>
<dbReference type="GO" id="GO:0010032">
    <property type="term" value="P:meiotic chromosome condensation"/>
    <property type="evidence" value="ECO:0007669"/>
    <property type="project" value="TreeGrafter"/>
</dbReference>
<keyword evidence="6 10" id="KW-0498">Mitosis</keyword>
<dbReference type="PANTHER" id="PTHR14222">
    <property type="entry name" value="CONDENSIN"/>
    <property type="match status" value="1"/>
</dbReference>
<evidence type="ECO:0000313" key="13">
    <source>
        <dbReference type="EMBL" id="KAG6466221.1"/>
    </source>
</evidence>
<evidence type="ECO:0000313" key="14">
    <source>
        <dbReference type="Proteomes" id="UP000734854"/>
    </source>
</evidence>
<comment type="subcellular location">
    <subcellularLocation>
        <location evidence="2">Chromosome</location>
    </subcellularLocation>
    <subcellularLocation>
        <location evidence="1">Nucleus</location>
    </subcellularLocation>
</comment>
<dbReference type="Proteomes" id="UP000734854">
    <property type="component" value="Unassembled WGS sequence"/>
</dbReference>
<comment type="caution">
    <text evidence="13">The sequence shown here is derived from an EMBL/GenBank/DDBJ whole genome shotgun (WGS) entry which is preliminary data.</text>
</comment>
<dbReference type="PIRSF" id="PIRSF017127">
    <property type="entry name" value="Condensin_D2"/>
    <property type="match status" value="1"/>
</dbReference>
<proteinExistence type="inferred from homology"/>
<dbReference type="InterPro" id="IPR024324">
    <property type="entry name" value="Condensin_cplx_su1_N"/>
</dbReference>
<organism evidence="13 14">
    <name type="scientific">Zingiber officinale</name>
    <name type="common">Ginger</name>
    <name type="synonym">Amomum zingiber</name>
    <dbReference type="NCBI Taxonomy" id="94328"/>
    <lineage>
        <taxon>Eukaryota</taxon>
        <taxon>Viridiplantae</taxon>
        <taxon>Streptophyta</taxon>
        <taxon>Embryophyta</taxon>
        <taxon>Tracheophyta</taxon>
        <taxon>Spermatophyta</taxon>
        <taxon>Magnoliopsida</taxon>
        <taxon>Liliopsida</taxon>
        <taxon>Zingiberales</taxon>
        <taxon>Zingiberaceae</taxon>
        <taxon>Zingiber</taxon>
    </lineage>
</organism>
<evidence type="ECO:0000259" key="11">
    <source>
        <dbReference type="Pfam" id="PF12717"/>
    </source>
</evidence>
<dbReference type="EMBL" id="JACMSC010000185">
    <property type="protein sequence ID" value="KAG6466221.1"/>
    <property type="molecule type" value="Genomic_DNA"/>
</dbReference>
<dbReference type="Pfam" id="PF12922">
    <property type="entry name" value="Cnd1_N"/>
    <property type="match status" value="1"/>
</dbReference>
<protein>
    <recommendedName>
        <fullName evidence="10">Condensin-1 complex subunit CAP-D2</fullName>
    </recommendedName>
</protein>
<dbReference type="InterPro" id="IPR026971">
    <property type="entry name" value="CND1/NCAPD3"/>
</dbReference>
<dbReference type="InterPro" id="IPR016024">
    <property type="entry name" value="ARM-type_fold"/>
</dbReference>
<dbReference type="InterPro" id="IPR032682">
    <property type="entry name" value="Cnd1_C"/>
</dbReference>
<feature type="domain" description="Condensin complex subunit 1 N-terminal" evidence="12">
    <location>
        <begin position="150"/>
        <end position="260"/>
    </location>
</feature>
<evidence type="ECO:0000259" key="12">
    <source>
        <dbReference type="Pfam" id="PF12922"/>
    </source>
</evidence>
<name>A0A8J5BZS3_ZINOF</name>
<dbReference type="InterPro" id="IPR011989">
    <property type="entry name" value="ARM-like"/>
</dbReference>
<dbReference type="GO" id="GO:0007076">
    <property type="term" value="P:mitotic chromosome condensation"/>
    <property type="evidence" value="ECO:0007669"/>
    <property type="project" value="InterPro"/>
</dbReference>
<evidence type="ECO:0000256" key="8">
    <source>
        <dbReference type="ARBA" id="ARBA00023242"/>
    </source>
</evidence>
<comment type="similarity">
    <text evidence="3 10">Belongs to the CND1 (condensin subunit 1) family.</text>
</comment>
<accession>A0A8J5BZS3</accession>
<evidence type="ECO:0000256" key="7">
    <source>
        <dbReference type="ARBA" id="ARBA00023067"/>
    </source>
</evidence>
<gene>
    <name evidence="13" type="ORF">ZIOFF_076006</name>
</gene>
<keyword evidence="7 10" id="KW-0226">DNA condensation</keyword>